<evidence type="ECO:0000313" key="3">
    <source>
        <dbReference type="Proteomes" id="UP000189670"/>
    </source>
</evidence>
<organism evidence="2 3">
    <name type="scientific">Candidatus Magnetoglobus multicellularis str. Araruama</name>
    <dbReference type="NCBI Taxonomy" id="890399"/>
    <lineage>
        <taxon>Bacteria</taxon>
        <taxon>Pseudomonadati</taxon>
        <taxon>Thermodesulfobacteriota</taxon>
        <taxon>Desulfobacteria</taxon>
        <taxon>Desulfobacterales</taxon>
        <taxon>Desulfobacteraceae</taxon>
        <taxon>Candidatus Magnetoglobus</taxon>
    </lineage>
</organism>
<dbReference type="PANTHER" id="PTHR43153">
    <property type="entry name" value="ELECTRON TRANSFER FLAVOPROTEIN ALPHA"/>
    <property type="match status" value="1"/>
</dbReference>
<dbReference type="Gene3D" id="3.40.50.620">
    <property type="entry name" value="HUPs"/>
    <property type="match status" value="1"/>
</dbReference>
<dbReference type="EMBL" id="ATBP01000057">
    <property type="protein sequence ID" value="ETR73476.1"/>
    <property type="molecule type" value="Genomic_DNA"/>
</dbReference>
<dbReference type="GO" id="GO:0033539">
    <property type="term" value="P:fatty acid beta-oxidation using acyl-CoA dehydrogenase"/>
    <property type="evidence" value="ECO:0007669"/>
    <property type="project" value="TreeGrafter"/>
</dbReference>
<dbReference type="GO" id="GO:0009055">
    <property type="term" value="F:electron transfer activity"/>
    <property type="evidence" value="ECO:0007669"/>
    <property type="project" value="InterPro"/>
</dbReference>
<reference evidence="3" key="1">
    <citation type="submission" date="2012-11" db="EMBL/GenBank/DDBJ databases">
        <authorList>
            <person name="Lucero-Rivera Y.E."/>
            <person name="Tovar-Ramirez D."/>
        </authorList>
    </citation>
    <scope>NUCLEOTIDE SEQUENCE [LARGE SCALE GENOMIC DNA]</scope>
    <source>
        <strain evidence="3">Araruama</strain>
    </source>
</reference>
<comment type="caution">
    <text evidence="2">The sequence shown here is derived from an EMBL/GenBank/DDBJ whole genome shotgun (WGS) entry which is preliminary data.</text>
</comment>
<dbReference type="Proteomes" id="UP000189670">
    <property type="component" value="Unassembled WGS sequence"/>
</dbReference>
<evidence type="ECO:0000256" key="1">
    <source>
        <dbReference type="SAM" id="MobiDB-lite"/>
    </source>
</evidence>
<dbReference type="InterPro" id="IPR014729">
    <property type="entry name" value="Rossmann-like_a/b/a_fold"/>
</dbReference>
<protein>
    <submittedName>
        <fullName evidence="2">Uncharacterized protein</fullName>
    </submittedName>
</protein>
<proteinExistence type="predicted"/>
<sequence length="91" mass="10655">MLAEIITPNHRPQMTTVRPGTFQERPHDYVRKGKIIHHDYLTDLPKDRIRWIRSEREPQTEQNLEKASVVVCGGRGMQSKKNLKSFSSLRD</sequence>
<dbReference type="PANTHER" id="PTHR43153:SF1">
    <property type="entry name" value="ELECTRON TRANSFER FLAVOPROTEIN SUBUNIT ALPHA, MITOCHONDRIAL"/>
    <property type="match status" value="1"/>
</dbReference>
<feature type="region of interest" description="Disordered" evidence="1">
    <location>
        <begin position="1"/>
        <end position="20"/>
    </location>
</feature>
<dbReference type="GO" id="GO:0050660">
    <property type="term" value="F:flavin adenine dinucleotide binding"/>
    <property type="evidence" value="ECO:0007669"/>
    <property type="project" value="InterPro"/>
</dbReference>
<dbReference type="AlphaFoldDB" id="A0A1V1PFC2"/>
<gene>
    <name evidence="2" type="ORF">OMM_06902</name>
</gene>
<accession>A0A1V1PFC2</accession>
<evidence type="ECO:0000313" key="2">
    <source>
        <dbReference type="EMBL" id="ETR73476.1"/>
    </source>
</evidence>
<dbReference type="SUPFAM" id="SSF52402">
    <property type="entry name" value="Adenine nucleotide alpha hydrolases-like"/>
    <property type="match status" value="1"/>
</dbReference>
<name>A0A1V1PFC2_9BACT</name>
<dbReference type="InterPro" id="IPR001308">
    <property type="entry name" value="ETF_a/FixB"/>
</dbReference>